<sequence>MLTLLYSLKDIKCMLLYRPRSVQISYHHTINLT</sequence>
<name>A0A2P2N513_RHIMU</name>
<organism evidence="1">
    <name type="scientific">Rhizophora mucronata</name>
    <name type="common">Asiatic mangrove</name>
    <dbReference type="NCBI Taxonomy" id="61149"/>
    <lineage>
        <taxon>Eukaryota</taxon>
        <taxon>Viridiplantae</taxon>
        <taxon>Streptophyta</taxon>
        <taxon>Embryophyta</taxon>
        <taxon>Tracheophyta</taxon>
        <taxon>Spermatophyta</taxon>
        <taxon>Magnoliopsida</taxon>
        <taxon>eudicotyledons</taxon>
        <taxon>Gunneridae</taxon>
        <taxon>Pentapetalae</taxon>
        <taxon>rosids</taxon>
        <taxon>fabids</taxon>
        <taxon>Malpighiales</taxon>
        <taxon>Rhizophoraceae</taxon>
        <taxon>Rhizophora</taxon>
    </lineage>
</organism>
<dbReference type="AlphaFoldDB" id="A0A2P2N513"/>
<protein>
    <submittedName>
        <fullName evidence="1">Uncharacterized protein</fullName>
    </submittedName>
</protein>
<accession>A0A2P2N513</accession>
<evidence type="ECO:0000313" key="1">
    <source>
        <dbReference type="EMBL" id="MBX37486.1"/>
    </source>
</evidence>
<proteinExistence type="predicted"/>
<dbReference type="EMBL" id="GGEC01057002">
    <property type="protein sequence ID" value="MBX37486.1"/>
    <property type="molecule type" value="Transcribed_RNA"/>
</dbReference>
<reference evidence="1" key="1">
    <citation type="submission" date="2018-02" db="EMBL/GenBank/DDBJ databases">
        <title>Rhizophora mucronata_Transcriptome.</title>
        <authorList>
            <person name="Meera S.P."/>
            <person name="Sreeshan A."/>
            <person name="Augustine A."/>
        </authorList>
    </citation>
    <scope>NUCLEOTIDE SEQUENCE</scope>
    <source>
        <tissue evidence="1">Leaf</tissue>
    </source>
</reference>